<evidence type="ECO:0000313" key="2">
    <source>
        <dbReference type="EMBL" id="EIY90111.1"/>
    </source>
</evidence>
<sequence length="42" mass="5027">MEEFISRIIDFMKSEYGDFLMIVMCLVFVAFIVMIFNKKTPE</sequence>
<dbReference type="Proteomes" id="UP000003879">
    <property type="component" value="Unassembled WGS sequence"/>
</dbReference>
<keyword evidence="1" id="KW-1133">Transmembrane helix</keyword>
<dbReference type="HOGENOM" id="CLU_3247238_0_0_10"/>
<gene>
    <name evidence="2" type="ORF">HMPREF1056_04118</name>
</gene>
<protein>
    <submittedName>
        <fullName evidence="2">Uncharacterized protein</fullName>
    </submittedName>
</protein>
<evidence type="ECO:0000256" key="1">
    <source>
        <dbReference type="SAM" id="Phobius"/>
    </source>
</evidence>
<organism evidence="2 3">
    <name type="scientific">Bacteroides fragilis CL07T12C05</name>
    <dbReference type="NCBI Taxonomy" id="997883"/>
    <lineage>
        <taxon>Bacteria</taxon>
        <taxon>Pseudomonadati</taxon>
        <taxon>Bacteroidota</taxon>
        <taxon>Bacteroidia</taxon>
        <taxon>Bacteroidales</taxon>
        <taxon>Bacteroidaceae</taxon>
        <taxon>Bacteroides</taxon>
    </lineage>
</organism>
<dbReference type="PATRIC" id="fig|997883.3.peg.4352"/>
<accession>A0A0E2AL53</accession>
<dbReference type="AlphaFoldDB" id="A0A0E2AL53"/>
<keyword evidence="1" id="KW-0472">Membrane</keyword>
<feature type="transmembrane region" description="Helical" evidence="1">
    <location>
        <begin position="19"/>
        <end position="36"/>
    </location>
</feature>
<reference evidence="2 3" key="1">
    <citation type="submission" date="2012-02" db="EMBL/GenBank/DDBJ databases">
        <title>The Genome Sequence of Bacteroides fragilis CL07T12C05.</title>
        <authorList>
            <consortium name="The Broad Institute Genome Sequencing Platform"/>
            <person name="Earl A."/>
            <person name="Ward D."/>
            <person name="Feldgarden M."/>
            <person name="Gevers D."/>
            <person name="Zitomersky N.L."/>
            <person name="Coyne M.J."/>
            <person name="Comstock L.E."/>
            <person name="Young S.K."/>
            <person name="Zeng Q."/>
            <person name="Gargeya S."/>
            <person name="Fitzgerald M."/>
            <person name="Haas B."/>
            <person name="Abouelleil A."/>
            <person name="Alvarado L."/>
            <person name="Arachchi H.M."/>
            <person name="Berlin A."/>
            <person name="Chapman S.B."/>
            <person name="Gearin G."/>
            <person name="Goldberg J."/>
            <person name="Griggs A."/>
            <person name="Gujja S."/>
            <person name="Hansen M."/>
            <person name="Heiman D."/>
            <person name="Howarth C."/>
            <person name="Larimer J."/>
            <person name="Lui A."/>
            <person name="MacDonald P.J.P."/>
            <person name="McCowen C."/>
            <person name="Montmayeur A."/>
            <person name="Murphy C."/>
            <person name="Neiman D."/>
            <person name="Pearson M."/>
            <person name="Priest M."/>
            <person name="Roberts A."/>
            <person name="Saif S."/>
            <person name="Shea T."/>
            <person name="Sisk P."/>
            <person name="Stolte C."/>
            <person name="Sykes S."/>
            <person name="Wortman J."/>
            <person name="Nusbaum C."/>
            <person name="Birren B."/>
        </authorList>
    </citation>
    <scope>NUCLEOTIDE SEQUENCE [LARGE SCALE GENOMIC DNA]</scope>
    <source>
        <strain evidence="2 3">CL07T12C05</strain>
    </source>
</reference>
<proteinExistence type="predicted"/>
<keyword evidence="1" id="KW-0812">Transmembrane</keyword>
<dbReference type="EMBL" id="AGXN01000023">
    <property type="protein sequence ID" value="EIY90111.1"/>
    <property type="molecule type" value="Genomic_DNA"/>
</dbReference>
<name>A0A0E2AL53_BACFG</name>
<comment type="caution">
    <text evidence="2">The sequence shown here is derived from an EMBL/GenBank/DDBJ whole genome shotgun (WGS) entry which is preliminary data.</text>
</comment>
<evidence type="ECO:0000313" key="3">
    <source>
        <dbReference type="Proteomes" id="UP000003879"/>
    </source>
</evidence>